<protein>
    <submittedName>
        <fullName evidence="6">ChbG/HpnK family deacetylase</fullName>
    </submittedName>
</protein>
<keyword evidence="5" id="KW-0119">Carbohydrate metabolism</keyword>
<evidence type="ECO:0000256" key="4">
    <source>
        <dbReference type="ARBA" id="ARBA00022842"/>
    </source>
</evidence>
<dbReference type="Pfam" id="PF04794">
    <property type="entry name" value="YdjC"/>
    <property type="match status" value="1"/>
</dbReference>
<reference evidence="6 7" key="1">
    <citation type="submission" date="2020-02" db="EMBL/GenBank/DDBJ databases">
        <title>Partial ammonium oxidation to N2 by heterotrophic bacteria.</title>
        <authorList>
            <person name="Wu M."/>
        </authorList>
    </citation>
    <scope>NUCLEOTIDE SEQUENCE [LARGE SCALE GENOMIC DNA]</scope>
    <source>
        <strain evidence="6 7">HO-1</strain>
    </source>
</reference>
<evidence type="ECO:0000313" key="7">
    <source>
        <dbReference type="Proteomes" id="UP000826050"/>
    </source>
</evidence>
<keyword evidence="7" id="KW-1185">Reference proteome</keyword>
<evidence type="ECO:0000313" key="6">
    <source>
        <dbReference type="EMBL" id="QXX78088.1"/>
    </source>
</evidence>
<dbReference type="SUPFAM" id="SSF88713">
    <property type="entry name" value="Glycoside hydrolase/deacetylase"/>
    <property type="match status" value="1"/>
</dbReference>
<name>A0ABX8ST60_9BURK</name>
<evidence type="ECO:0000256" key="1">
    <source>
        <dbReference type="ARBA" id="ARBA00001946"/>
    </source>
</evidence>
<dbReference type="EMBL" id="CP049362">
    <property type="protein sequence ID" value="QXX78088.1"/>
    <property type="molecule type" value="Genomic_DNA"/>
</dbReference>
<dbReference type="CDD" id="cd10807">
    <property type="entry name" value="YdjC_like_3"/>
    <property type="match status" value="1"/>
</dbReference>
<keyword evidence="4" id="KW-0460">Magnesium</keyword>
<proteinExistence type="predicted"/>
<evidence type="ECO:0000256" key="2">
    <source>
        <dbReference type="ARBA" id="ARBA00022723"/>
    </source>
</evidence>
<dbReference type="InterPro" id="IPR011330">
    <property type="entry name" value="Glyco_hydro/deAcase_b/a-brl"/>
</dbReference>
<accession>A0ABX8ST60</accession>
<dbReference type="Gene3D" id="3.20.20.370">
    <property type="entry name" value="Glycoside hydrolase/deacetylase"/>
    <property type="match status" value="1"/>
</dbReference>
<dbReference type="PANTHER" id="PTHR31609:SF1">
    <property type="entry name" value="CARBOHYDRATE DEACETYLASE"/>
    <property type="match status" value="1"/>
</dbReference>
<dbReference type="InterPro" id="IPR006879">
    <property type="entry name" value="YdjC-like"/>
</dbReference>
<gene>
    <name evidence="6" type="ORF">FE795_03025</name>
</gene>
<dbReference type="RefSeq" id="WP_100214885.1">
    <property type="nucleotide sequence ID" value="NZ_CP049362.1"/>
</dbReference>
<organism evidence="6 7">
    <name type="scientific">Alcaligenes ammonioxydans</name>
    <dbReference type="NCBI Taxonomy" id="2582914"/>
    <lineage>
        <taxon>Bacteria</taxon>
        <taxon>Pseudomonadati</taxon>
        <taxon>Pseudomonadota</taxon>
        <taxon>Betaproteobacteria</taxon>
        <taxon>Burkholderiales</taxon>
        <taxon>Alcaligenaceae</taxon>
        <taxon>Alcaligenes</taxon>
    </lineage>
</organism>
<dbReference type="PANTHER" id="PTHR31609">
    <property type="entry name" value="YDJC DEACETYLASE FAMILY MEMBER"/>
    <property type="match status" value="1"/>
</dbReference>
<keyword evidence="3" id="KW-0378">Hydrolase</keyword>
<comment type="cofactor">
    <cofactor evidence="1">
        <name>Mg(2+)</name>
        <dbReference type="ChEBI" id="CHEBI:18420"/>
    </cofactor>
</comment>
<dbReference type="Proteomes" id="UP000826050">
    <property type="component" value="Chromosome"/>
</dbReference>
<evidence type="ECO:0000256" key="5">
    <source>
        <dbReference type="ARBA" id="ARBA00023277"/>
    </source>
</evidence>
<keyword evidence="2" id="KW-0479">Metal-binding</keyword>
<sequence>MAQAVDEAILSLAQARRLTGTSCLVDGNSFIQNAPALRQSTLQKGLHLNFTEFAGQAGVYAMPLKQVIIRSLLNRLDSQKIKDSVARQLDKFEQVMGQGPDYIDGHQHVHQLPMIREALLAEVERRYAARLPWLRYTGADRLASGFAFKDRFKARIIAALGSSQLSRLARARGITLNTGFTGVYDFQGGRQRYGELVRAWLAVMQHGDSMMCHPALRSVPDDPVGAQRLAEYEVLASPQLQQWLDQYSLRIA</sequence>
<evidence type="ECO:0000256" key="3">
    <source>
        <dbReference type="ARBA" id="ARBA00022801"/>
    </source>
</evidence>